<dbReference type="AlphaFoldDB" id="A0AA38P4E2"/>
<feature type="transmembrane region" description="Helical" evidence="7">
    <location>
        <begin position="555"/>
        <end position="572"/>
    </location>
</feature>
<dbReference type="Proteomes" id="UP001163846">
    <property type="component" value="Unassembled WGS sequence"/>
</dbReference>
<comment type="subcellular location">
    <subcellularLocation>
        <location evidence="1">Membrane</location>
        <topology evidence="1">Multi-pass membrane protein</topology>
    </subcellularLocation>
</comment>
<dbReference type="InterPro" id="IPR020846">
    <property type="entry name" value="MFS_dom"/>
</dbReference>
<feature type="transmembrane region" description="Helical" evidence="7">
    <location>
        <begin position="630"/>
        <end position="650"/>
    </location>
</feature>
<evidence type="ECO:0000313" key="10">
    <source>
        <dbReference type="Proteomes" id="UP001163846"/>
    </source>
</evidence>
<evidence type="ECO:0000256" key="3">
    <source>
        <dbReference type="ARBA" id="ARBA00022692"/>
    </source>
</evidence>
<accession>A0AA38P4E2</accession>
<feature type="transmembrane region" description="Helical" evidence="7">
    <location>
        <begin position="89"/>
        <end position="110"/>
    </location>
</feature>
<evidence type="ECO:0000256" key="2">
    <source>
        <dbReference type="ARBA" id="ARBA00022448"/>
    </source>
</evidence>
<feature type="domain" description="Major facilitator superfamily (MFS) profile" evidence="8">
    <location>
        <begin position="1"/>
        <end position="188"/>
    </location>
</feature>
<dbReference type="EMBL" id="MU806370">
    <property type="protein sequence ID" value="KAJ3835858.1"/>
    <property type="molecule type" value="Genomic_DNA"/>
</dbReference>
<dbReference type="PANTHER" id="PTHR23504:SF17">
    <property type="entry name" value="MAJOR FACILITATOR SUPERFAMILY (MFS) PROFILE DOMAIN-CONTAINING PROTEIN"/>
    <property type="match status" value="1"/>
</dbReference>
<feature type="transmembrane region" description="Helical" evidence="7">
    <location>
        <begin position="164"/>
        <end position="186"/>
    </location>
</feature>
<feature type="transmembrane region" description="Helical" evidence="7">
    <location>
        <begin position="31"/>
        <end position="52"/>
    </location>
</feature>
<evidence type="ECO:0000256" key="6">
    <source>
        <dbReference type="SAM" id="MobiDB-lite"/>
    </source>
</evidence>
<dbReference type="PRINTS" id="PR01035">
    <property type="entry name" value="TCRTETA"/>
</dbReference>
<dbReference type="InterPro" id="IPR001958">
    <property type="entry name" value="Tet-R_TetA/multi-R_MdtG-like"/>
</dbReference>
<evidence type="ECO:0000256" key="1">
    <source>
        <dbReference type="ARBA" id="ARBA00004141"/>
    </source>
</evidence>
<dbReference type="InterPro" id="IPR011701">
    <property type="entry name" value="MFS"/>
</dbReference>
<keyword evidence="5 7" id="KW-0472">Membrane</keyword>
<evidence type="ECO:0000313" key="9">
    <source>
        <dbReference type="EMBL" id="KAJ3835858.1"/>
    </source>
</evidence>
<reference evidence="9" key="1">
    <citation type="submission" date="2022-08" db="EMBL/GenBank/DDBJ databases">
        <authorList>
            <consortium name="DOE Joint Genome Institute"/>
            <person name="Min B."/>
            <person name="Riley R."/>
            <person name="Sierra-Patev S."/>
            <person name="Naranjo-Ortiz M."/>
            <person name="Looney B."/>
            <person name="Konkel Z."/>
            <person name="Slot J.C."/>
            <person name="Sakamoto Y."/>
            <person name="Steenwyk J.L."/>
            <person name="Rokas A."/>
            <person name="Carro J."/>
            <person name="Camarero S."/>
            <person name="Ferreira P."/>
            <person name="Molpeceres G."/>
            <person name="Ruiz-Duenas F.J."/>
            <person name="Serrano A."/>
            <person name="Henrissat B."/>
            <person name="Drula E."/>
            <person name="Hughes K.W."/>
            <person name="Mata J.L."/>
            <person name="Ishikawa N.K."/>
            <person name="Vargas-Isla R."/>
            <person name="Ushijima S."/>
            <person name="Smith C.A."/>
            <person name="Ahrendt S."/>
            <person name="Andreopoulos W."/>
            <person name="He G."/>
            <person name="Labutti K."/>
            <person name="Lipzen A."/>
            <person name="Ng V."/>
            <person name="Sandor L."/>
            <person name="Barry K."/>
            <person name="Martinez A.T."/>
            <person name="Xiao Y."/>
            <person name="Gibbons J.G."/>
            <person name="Terashima K."/>
            <person name="Hibbett D.S."/>
            <person name="Grigoriev I.V."/>
        </authorList>
    </citation>
    <scope>NUCLEOTIDE SEQUENCE</scope>
    <source>
        <strain evidence="9">TFB9207</strain>
    </source>
</reference>
<comment type="caution">
    <text evidence="9">The sequence shown here is derived from an EMBL/GenBank/DDBJ whole genome shotgun (WGS) entry which is preliminary data.</text>
</comment>
<gene>
    <name evidence="9" type="ORF">F5878DRAFT_290781</name>
</gene>
<evidence type="ECO:0000259" key="8">
    <source>
        <dbReference type="PROSITE" id="PS50850"/>
    </source>
</evidence>
<protein>
    <submittedName>
        <fullName evidence="9">Major facilitator MFS-1</fullName>
    </submittedName>
</protein>
<dbReference type="Gene3D" id="1.20.1250.20">
    <property type="entry name" value="MFS general substrate transporter like domains"/>
    <property type="match status" value="2"/>
</dbReference>
<feature type="transmembrane region" description="Helical" evidence="7">
    <location>
        <begin position="122"/>
        <end position="144"/>
    </location>
</feature>
<proteinExistence type="predicted"/>
<dbReference type="GO" id="GO:0016020">
    <property type="term" value="C:membrane"/>
    <property type="evidence" value="ECO:0007669"/>
    <property type="project" value="UniProtKB-SubCell"/>
</dbReference>
<sequence length="715" mass="77463">MMLGEFLSSNVSVPFLIFMVKGFGFPDEADAAFWTGILVAAFFLSQFLTSLLWATLAERYGRRIVLVAALFGSAMSVTAFGLSKTIWQAISIRLVQGVFAGAVGVARGSVVSITDASNEGRAYAILGFFWGFGGLLGPIIGGSFEHPSERWPVFDQWIFFEHFPYFLPTAVAGLILLVGSFLACYLSRDGGQTEISVPVPVHQEKLEVDDSSFSVEQQLRLLSRVTSIENESQNQNTNAFPNSDFWRDTSRSTPISSGIPIGPRTLTVCSSKSIDYSTFGGTSRFAPRPKVIHSLCGGLSESLPTMAMSCSTPGDADTRSIADRVVLANENAVNNIADLWVTAAIKSQETCGSGGEIRPDGDESARHLEEGLITDDQSSRGRTSSRLWKGNSPATRRHTNTHSLTASRCRQSRCTSVARSILTQLDGFFNDQTVGETTYASSRPIPSIFTNPGVSTPPAVMGPGYSETDLMVQLDRDLSPILEARLPSALRLDETQESTPLVGLDIAPSSSSLPLSVIIQFGLLALHSTTHDQVFMSYLVSDYNIGGLGLSASDFAQLIALMGFAQIIYQFYLYPNIGPPRGQLSHLTMYRLGTFLFILSYLTVVLYRAFAQPEHYQHSVLMTALAISTAIRYCGITFAFTSVSVLLNYMTPPEKIGYANGLAQTIVSLARCLGPVFGGYIWSASVDGHPSGYPCGFVVCTILSAIALLSTIFMH</sequence>
<feature type="transmembrane region" description="Helical" evidence="7">
    <location>
        <begin position="662"/>
        <end position="683"/>
    </location>
</feature>
<keyword evidence="2" id="KW-0813">Transport</keyword>
<dbReference type="GO" id="GO:0022857">
    <property type="term" value="F:transmembrane transporter activity"/>
    <property type="evidence" value="ECO:0007669"/>
    <property type="project" value="InterPro"/>
</dbReference>
<feature type="transmembrane region" description="Helical" evidence="7">
    <location>
        <begin position="64"/>
        <end position="83"/>
    </location>
</feature>
<keyword evidence="10" id="KW-1185">Reference proteome</keyword>
<dbReference type="SUPFAM" id="SSF103473">
    <property type="entry name" value="MFS general substrate transporter"/>
    <property type="match status" value="2"/>
</dbReference>
<dbReference type="InterPro" id="IPR036259">
    <property type="entry name" value="MFS_trans_sf"/>
</dbReference>
<organism evidence="9 10">
    <name type="scientific">Lentinula raphanica</name>
    <dbReference type="NCBI Taxonomy" id="153919"/>
    <lineage>
        <taxon>Eukaryota</taxon>
        <taxon>Fungi</taxon>
        <taxon>Dikarya</taxon>
        <taxon>Basidiomycota</taxon>
        <taxon>Agaricomycotina</taxon>
        <taxon>Agaricomycetes</taxon>
        <taxon>Agaricomycetidae</taxon>
        <taxon>Agaricales</taxon>
        <taxon>Marasmiineae</taxon>
        <taxon>Omphalotaceae</taxon>
        <taxon>Lentinula</taxon>
    </lineage>
</organism>
<dbReference type="PANTHER" id="PTHR23504">
    <property type="entry name" value="MAJOR FACILITATOR SUPERFAMILY DOMAIN-CONTAINING PROTEIN 10"/>
    <property type="match status" value="1"/>
</dbReference>
<evidence type="ECO:0000256" key="7">
    <source>
        <dbReference type="SAM" id="Phobius"/>
    </source>
</evidence>
<dbReference type="PROSITE" id="PS50850">
    <property type="entry name" value="MFS"/>
    <property type="match status" value="1"/>
</dbReference>
<name>A0AA38P4E2_9AGAR</name>
<keyword evidence="4 7" id="KW-1133">Transmembrane helix</keyword>
<dbReference type="Pfam" id="PF07690">
    <property type="entry name" value="MFS_1"/>
    <property type="match status" value="1"/>
</dbReference>
<feature type="transmembrane region" description="Helical" evidence="7">
    <location>
        <begin position="695"/>
        <end position="714"/>
    </location>
</feature>
<evidence type="ECO:0000256" key="4">
    <source>
        <dbReference type="ARBA" id="ARBA00022989"/>
    </source>
</evidence>
<feature type="transmembrane region" description="Helical" evidence="7">
    <location>
        <begin position="592"/>
        <end position="610"/>
    </location>
</feature>
<keyword evidence="3 7" id="KW-0812">Transmembrane</keyword>
<feature type="region of interest" description="Disordered" evidence="6">
    <location>
        <begin position="371"/>
        <end position="404"/>
    </location>
</feature>
<evidence type="ECO:0000256" key="5">
    <source>
        <dbReference type="ARBA" id="ARBA00023136"/>
    </source>
</evidence>